<evidence type="ECO:0000256" key="1">
    <source>
        <dbReference type="ARBA" id="ARBA00022729"/>
    </source>
</evidence>
<proteinExistence type="predicted"/>
<dbReference type="EMBL" id="NRJF01000087">
    <property type="protein sequence ID" value="RIY35475.1"/>
    <property type="molecule type" value="Genomic_DNA"/>
</dbReference>
<dbReference type="OrthoDB" id="5676434at2"/>
<evidence type="ECO:0000313" key="4">
    <source>
        <dbReference type="EMBL" id="RIY35475.1"/>
    </source>
</evidence>
<accession>A0A3A1YCS8</accession>
<dbReference type="AlphaFoldDB" id="A0A3A1YCS8"/>
<dbReference type="Pfam" id="PF13505">
    <property type="entry name" value="OMP_b-brl"/>
    <property type="match status" value="1"/>
</dbReference>
<gene>
    <name evidence="4" type="ORF">CKF59_03600</name>
</gene>
<dbReference type="Gene3D" id="2.40.160.20">
    <property type="match status" value="1"/>
</dbReference>
<dbReference type="InterPro" id="IPR027385">
    <property type="entry name" value="Beta-barrel_OMP"/>
</dbReference>
<feature type="signal peptide" evidence="2">
    <location>
        <begin position="1"/>
        <end position="29"/>
    </location>
</feature>
<sequence length="219" mass="24081">MYVYLLEIFIRKVFLATALALGLVAGAQANSTSDLYNRYNNDLKFNLAVGYGFTKFGNIDHSFYAPVSKLGVDFALARFGQDQRHVIYFGPELAFTYSSKNLDSGKFKGEEAGTSIATKVTQYTVGVKTTYVLETPNLPVDHYVSLGLGMNNVHYSLNNGSEGTTQNTHGMYVSLEGGVKFHMGLTLGVEYRHAWKTGLKNTAYDTSSNSVNLLVGYAF</sequence>
<organism evidence="4 5">
    <name type="scientific">Psittacicella gerlachiana</name>
    <dbReference type="NCBI Taxonomy" id="2028574"/>
    <lineage>
        <taxon>Bacteria</taxon>
        <taxon>Pseudomonadati</taxon>
        <taxon>Pseudomonadota</taxon>
        <taxon>Gammaproteobacteria</taxon>
        <taxon>Pasteurellales</taxon>
        <taxon>Psittacicellaceae</taxon>
        <taxon>Psittacicella</taxon>
    </lineage>
</organism>
<protein>
    <recommendedName>
        <fullName evidence="3">Outer membrane protein beta-barrel domain-containing protein</fullName>
    </recommendedName>
</protein>
<dbReference type="InterPro" id="IPR036709">
    <property type="entry name" value="Autotransporte_beta_dom_sf"/>
</dbReference>
<evidence type="ECO:0000259" key="3">
    <source>
        <dbReference type="Pfam" id="PF13505"/>
    </source>
</evidence>
<keyword evidence="1 2" id="KW-0732">Signal</keyword>
<comment type="caution">
    <text evidence="4">The sequence shown here is derived from an EMBL/GenBank/DDBJ whole genome shotgun (WGS) entry which is preliminary data.</text>
</comment>
<dbReference type="SUPFAM" id="SSF103515">
    <property type="entry name" value="Autotransporter"/>
    <property type="match status" value="1"/>
</dbReference>
<name>A0A3A1YCS8_9GAMM</name>
<dbReference type="Proteomes" id="UP000265964">
    <property type="component" value="Unassembled WGS sequence"/>
</dbReference>
<reference evidence="4 5" key="1">
    <citation type="submission" date="2017-08" db="EMBL/GenBank/DDBJ databases">
        <title>Reclassification of Bisgaard taxon 37 and 44.</title>
        <authorList>
            <person name="Christensen H."/>
        </authorList>
    </citation>
    <scope>NUCLEOTIDE SEQUENCE [LARGE SCALE GENOMIC DNA]</scope>
    <source>
        <strain evidence="4 5">EEAB3T1</strain>
    </source>
</reference>
<feature type="domain" description="Outer membrane protein beta-barrel" evidence="3">
    <location>
        <begin position="17"/>
        <end position="219"/>
    </location>
</feature>
<evidence type="ECO:0000256" key="2">
    <source>
        <dbReference type="SAM" id="SignalP"/>
    </source>
</evidence>
<feature type="chain" id="PRO_5017397220" description="Outer membrane protein beta-barrel domain-containing protein" evidence="2">
    <location>
        <begin position="30"/>
        <end position="219"/>
    </location>
</feature>
<keyword evidence="5" id="KW-1185">Reference proteome</keyword>
<evidence type="ECO:0000313" key="5">
    <source>
        <dbReference type="Proteomes" id="UP000265964"/>
    </source>
</evidence>